<evidence type="ECO:0008006" key="3">
    <source>
        <dbReference type="Google" id="ProtNLM"/>
    </source>
</evidence>
<name>A0A1A7BUZ0_9BURK</name>
<reference evidence="1 2" key="1">
    <citation type="submission" date="2016-04" db="EMBL/GenBank/DDBJ databases">
        <title>Draft genome sequence of Janthinobacterium psychrotolerans sp. nov., isolated from freshwater sediments in Denmark.</title>
        <authorList>
            <person name="Gong X."/>
            <person name="Skrivergaard S."/>
            <person name="Korsgaard B.S."/>
            <person name="Schreiber L."/>
            <person name="Marshall I.P."/>
            <person name="Finster K."/>
            <person name="Schramm A."/>
        </authorList>
    </citation>
    <scope>NUCLEOTIDE SEQUENCE [LARGE SCALE GENOMIC DNA]</scope>
    <source>
        <strain evidence="1 2">S3-2</strain>
    </source>
</reference>
<dbReference type="InterPro" id="IPR038691">
    <property type="entry name" value="ComJ_sf"/>
</dbReference>
<proteinExistence type="predicted"/>
<comment type="caution">
    <text evidence="1">The sequence shown here is derived from an EMBL/GenBank/DDBJ whole genome shotgun (WGS) entry which is preliminary data.</text>
</comment>
<dbReference type="Proteomes" id="UP000092713">
    <property type="component" value="Unassembled WGS sequence"/>
</dbReference>
<gene>
    <name evidence="1" type="ORF">ASR47_100336</name>
</gene>
<dbReference type="EMBL" id="LOCQ01000060">
    <property type="protein sequence ID" value="OBV37376.1"/>
    <property type="molecule type" value="Genomic_DNA"/>
</dbReference>
<evidence type="ECO:0000313" key="1">
    <source>
        <dbReference type="EMBL" id="OBV37376.1"/>
    </source>
</evidence>
<evidence type="ECO:0000313" key="2">
    <source>
        <dbReference type="Proteomes" id="UP000092713"/>
    </source>
</evidence>
<accession>A0A1A7BUZ0</accession>
<keyword evidence="2" id="KW-1185">Reference proteome</keyword>
<dbReference type="OrthoDB" id="280156at2"/>
<dbReference type="Gene3D" id="2.60.34.30">
    <property type="entry name" value="Competence, DNA-entry nuclease inhibitor, ComJ"/>
    <property type="match status" value="1"/>
</dbReference>
<dbReference type="RefSeq" id="WP_065309633.1">
    <property type="nucleotide sequence ID" value="NZ_LOCQ01000060.1"/>
</dbReference>
<sequence>MSLYHLELFADYFQFRIQDERATDKLPDAWTNEAVERLLAVAPGAVGVGTVRNTDVPVTIEILEREPECDAGDFDHIVECSIALDSGVLVAAGTTDYLPDAKCIDVTPGSYRVRVCFAQLDTVSDDQLDGSDQYHLKLWPAAPGPVTIVKQRS</sequence>
<organism evidence="1 2">
    <name type="scientific">Janthinobacterium psychrotolerans</name>
    <dbReference type="NCBI Taxonomy" id="1747903"/>
    <lineage>
        <taxon>Bacteria</taxon>
        <taxon>Pseudomonadati</taxon>
        <taxon>Pseudomonadota</taxon>
        <taxon>Betaproteobacteria</taxon>
        <taxon>Burkholderiales</taxon>
        <taxon>Oxalobacteraceae</taxon>
        <taxon>Janthinobacterium</taxon>
    </lineage>
</organism>
<dbReference type="AlphaFoldDB" id="A0A1A7BUZ0"/>
<protein>
    <recommendedName>
        <fullName evidence="3">Competence protein J (ComJ)</fullName>
    </recommendedName>
</protein>